<dbReference type="InterPro" id="IPR000699">
    <property type="entry name" value="RIH_dom"/>
</dbReference>
<keyword evidence="9 16" id="KW-0106">Calcium</keyword>
<dbReference type="Pfam" id="PF02815">
    <property type="entry name" value="MIR"/>
    <property type="match status" value="1"/>
</dbReference>
<comment type="caution">
    <text evidence="20">The sequence shown here is derived from an EMBL/GenBank/DDBJ whole genome shotgun (WGS) entry which is preliminary data.</text>
</comment>
<evidence type="ECO:0000313" key="21">
    <source>
        <dbReference type="Proteomes" id="UP001367676"/>
    </source>
</evidence>
<dbReference type="GO" id="GO:0070679">
    <property type="term" value="F:inositol 1,4,5 trisphosphate binding"/>
    <property type="evidence" value="ECO:0007669"/>
    <property type="project" value="UniProtKB-UniRule"/>
</dbReference>
<feature type="compositionally biased region" description="Basic and acidic residues" evidence="18">
    <location>
        <begin position="1134"/>
        <end position="1156"/>
    </location>
</feature>
<feature type="transmembrane region" description="Helical" evidence="16">
    <location>
        <begin position="2291"/>
        <end position="2308"/>
    </location>
</feature>
<dbReference type="InterPro" id="IPR035910">
    <property type="entry name" value="RyR/IP3R_RIH_dom_sf"/>
</dbReference>
<dbReference type="InterPro" id="IPR013662">
    <property type="entry name" value="RIH_assoc-dom"/>
</dbReference>
<comment type="subunit">
    <text evidence="16">Homotetramer.</text>
</comment>
<dbReference type="FunFam" id="2.80.10.50:FF:000005">
    <property type="entry name" value="Inositol 1,4,5-trisphosphate receptor type 2"/>
    <property type="match status" value="1"/>
</dbReference>
<feature type="transmembrane region" description="Helical" evidence="16">
    <location>
        <begin position="2423"/>
        <end position="2445"/>
    </location>
</feature>
<keyword evidence="14 16" id="KW-1071">Ligand-gated ion channel</keyword>
<comment type="function">
    <text evidence="16">Receptor for inositol 1,4,5-trisphosphate, a second messenger that mediates the release of intracellular calcium.</text>
</comment>
<proteinExistence type="inferred from homology"/>
<keyword evidence="6 16" id="KW-0812">Transmembrane</keyword>
<gene>
    <name evidence="20" type="ORF">V9T40_014218</name>
</gene>
<dbReference type="PANTHER" id="PTHR45816">
    <property type="entry name" value="MIR DOMAIN-CONTAINING PROTEIN"/>
    <property type="match status" value="1"/>
</dbReference>
<sequence length="2727" mass="311645">MNELMGTSNFLHLGDIVSLFAEGDVSGFLSTLGLVDDRTVVNPSAGDLNCPPKKFRDCLFKICPMNRYSAQKQFWKAAKQNNSNSVDTTLVKRLHHAAEIERKQNDSENRKLFGMIVQYGNVVQLLHLKSNKFLTVNKRLPAMLEKNAMRVYLDANGNEGSWFYIQPFYKLRSTGDNVVLGDKVILNPVNVGQQVLHAASNYELSDNIGCKEVNVLNSNASWKITLFIEHKENVEDNILKGGDVIRLFHAEHEKFLTMDEYEKKQHVFLRTTGRTSATAATSSKALWEVEIVQHDPCRGGAGHWNCLFRFKHLATGHYLAAEIDNDTTEDPMRTKLRHLGDGTRGPVYHLVSVPHSNEISSLFELDPTTLTRCDSLVPQSSYVRLHHLCTNSWVHSTSIPIDKNEDKPVMSKVGAAPVKEDREAFALIPVSPVEVRDLDFANDACKVLGLVSQKLEKGPVSHNDRRAITTLLQDIVYFIAGMENEQNKSEALDVIVADPNRDRQKLIREQSILKQLFKILQAPFLETSTGEGPFLRIEELNDQRYASYKQIFRLCYRILRVSQQDYRKNQENIAKHFGFMQKQIGYDILAEDTITALLHNNRKLLEKHITAAEIETFVGLVRKNMKNWDSRFLDYLSDLCISNKKAIAITQELICKSVLSSKNSDILITTRMEKLEQKSDGNSSIENLNDEFVISQGKVILQWGGKEKTEKFLINLSKEAKHGDKFMQGLLEYYRHQLNLFSNMCLNRQYLALNNLSLHLDVELILNCMSDENVPYELRASFCRLMLHLHVDRDPQEPVTPVRYARLWSEIPTSMTIDGYDKNRIPDPNKEVRKEFNETIIFVEDYLRKLVSKSWSFIDQHQNKLTFEVVKLARDLIYFGFYSFSDLLSLTKTLLRILDCISENDFVKGNVPTSDIHSDGGVLRSIGDVGAVVTGLTLGASGISRADNSSLSVEHKTNLLKKEAYPLVMDTKLKIIEILQFILDVRLDYRISFLLSIFKREFDVFEKSSSESVNLVQKTIDLESIGMQAEGIFGHGEKCTDLDLDGQGGRTFLRVLLHLTMYDYPPLVSGALHLLFRHFSQRQEVLQAFKQVQLLVSDSDVESYKQIKFDLDVLRQSVEKSELWVYKARSEDELSKSREDEDENNNHSIEKKEKIKSIGSIGKQDSAIDLDVGPPIQKEQADEYKKIQQILIRMNKLCVSTAPNGTIQPRTHEQRLLRNVGVHIIVLDLLQVPYDQKEDIRMNELMRLAHKFLQNFCHGNQQNQFLLHKHLDLFLNPGVKEAETVCSIFKDNYALCNEVNDKVIQHFINCIETHGRHVEYLKFFQTIVKAENQFIRKSQDTIMQELVNAGEDILIFYNDKASFKQFVELMRAEKRGNQDNTQLKYHIELVKALACCTMGKNVYTEIKCHTLLPLNDIVSVVSHPDCIPEVKEAYISFLNHCYIDTEVEMKEIYTTNYMWSLFERSFLIDMNHITSNAYLMSRTDADVALEAYVTNSVMTIINTFFNSPFSDQSSSLLTRQPVFIQLLDVVYRITQCSWISPSQTHSVENTLKTLIDIAKSRAISIPSHLESKVQNVFSRPSLSRTTSKWIQAAKSPKFERTPSNLVRLDRSIIEGLQDIVLLLEDLLKPLVLAELSLLVDILYKPELLFPDGTEARKRCENGGFICRLIKHTETLLEVKEEKLCVKILKTLGEMMTVDLEYGEKGDGLRSSLLVRYFANSFVSEMNATENNVVKQSNTLILHGPGAKFLSRAGLTLHEVQCRLDREGASDLVIELVVNSVTSPSIFEEAVTLGIALLEGGNPIIQKSCYRKLVAGDLSHAFFKVFCDKMREAQQEIRSTVSVNTSDIAAKAHEDKSAIKEIERITNRKNKLNGMVTEELKDELNNAAFATTQAYTTFPSLSPIGEESHSFPTSPSLALEDMIADKLEKQKEKDGQNKLSSKVLVMEPILRFLQLLCENHNRDLQNLLRNQNNKNNYNLVSETLLFLDCICGSTTGGLGLLGLYINENNVSLINQTLETLTEYCQGPCHDNQNCIASHESNGLDIITALVLNDINPLGRSRMDLVLQLKNNASKLLLAIMESRRDGENAERILYNMNPKQLVDVACRAFHQESLDEDVDADDASIDGEDGVSPREVGHNIYILCHQLAQHNRDLKALLKSSAVSDPKVREALHHYNSHTAQIEIARQDRTLEQIVFPIPEQCAYLTHETKVKVYQTVEKDDQGSKVSEFFSLTDDLYNEMNWQKKLRNQTSLYRVSSYMSLWSNLLFNCAVAINVIVALFYPFKNKVPEIRFHWLLFAWMITFVLGALFCCVRRVLPFKLFILFLLFNLIYLIGPEPTLILLGTTLVMLKAVHFFSVMWNQGTFTKNLNHIVRDTWYHIWYILICVIALLIHPFWYCILLLDVVYREETLLNVIKSVTRNGRSIILTAVLALILVYIFSVVGYVFFNNDFLMDVDADILKKAKFDDQSCKSEESSAEKYLRSVQDDDLEDIIRKDPKFVIVGDELKERACESLLMCIVTTLNHGLRNGGGIGDILRQPSSVENMFPARVIYDLLFFFIVIIIVLNLIFGVIIDTFADLRSEKQQKETDLKNTCFICSLNRSAFDNKSVSFEEHIEKEHNMWHYLFFIVLVKVKDPTEFTGPESYVYAMVHDRNLDWFPRLRAMSLAAEESEGEQVELHNLQTTLETTQKLVSNLTQQLFELREQMTEQRKHRQRIGLLNSTSAYMHNL</sequence>
<protein>
    <recommendedName>
        <fullName evidence="16">Inositol 1,4,5-trisphosphate receptor</fullName>
    </recommendedName>
</protein>
<evidence type="ECO:0000256" key="15">
    <source>
        <dbReference type="ARBA" id="ARBA00023303"/>
    </source>
</evidence>
<dbReference type="SUPFAM" id="SSF100909">
    <property type="entry name" value="IP3 receptor type 1 binding core, domain 2"/>
    <property type="match status" value="2"/>
</dbReference>
<keyword evidence="21" id="KW-1185">Reference proteome</keyword>
<dbReference type="InterPro" id="IPR036300">
    <property type="entry name" value="MIR_dom_sf"/>
</dbReference>
<dbReference type="GO" id="GO:0005789">
    <property type="term" value="C:endoplasmic reticulum membrane"/>
    <property type="evidence" value="ECO:0007669"/>
    <property type="project" value="UniProtKB-SubCell"/>
</dbReference>
<evidence type="ECO:0000256" key="1">
    <source>
        <dbReference type="ARBA" id="ARBA00004477"/>
    </source>
</evidence>
<dbReference type="CDD" id="cd23277">
    <property type="entry name" value="beta-trefoil_MIR_ITPR"/>
    <property type="match status" value="1"/>
</dbReference>
<evidence type="ECO:0000256" key="3">
    <source>
        <dbReference type="ARBA" id="ARBA00022448"/>
    </source>
</evidence>
<keyword evidence="15 16" id="KW-0407">Ion channel</keyword>
<dbReference type="Gene3D" id="2.80.10.50">
    <property type="match status" value="2"/>
</dbReference>
<keyword evidence="5 16" id="KW-0107">Calcium channel</keyword>
<feature type="transmembrane region" description="Helical" evidence="16">
    <location>
        <begin position="2260"/>
        <end position="2279"/>
    </location>
</feature>
<dbReference type="EMBL" id="JBBCAQ010000033">
    <property type="protein sequence ID" value="KAK7582773.1"/>
    <property type="molecule type" value="Genomic_DNA"/>
</dbReference>
<dbReference type="InterPro" id="IPR015925">
    <property type="entry name" value="Ryanodine_IP3_receptor"/>
</dbReference>
<comment type="domain">
    <text evidence="16">The receptor contains a calcium channel in its C-terminal extremity. Its large N-terminal cytoplasmic region has the ligand-binding site in the N-terminus and modulatory sites in the middle portion immediately upstream of the channel region.</text>
</comment>
<evidence type="ECO:0000256" key="17">
    <source>
        <dbReference type="SAM" id="Coils"/>
    </source>
</evidence>
<dbReference type="GO" id="GO:0005220">
    <property type="term" value="F:inositol 1,4,5-trisphosphate-gated calcium channel activity"/>
    <property type="evidence" value="ECO:0007669"/>
    <property type="project" value="UniProtKB-UniRule"/>
</dbReference>
<dbReference type="Gene3D" id="1.25.10.30">
    <property type="entry name" value="IP3 receptor type 1 binding core, RIH domain"/>
    <property type="match status" value="1"/>
</dbReference>
<keyword evidence="7" id="KW-0677">Repeat</keyword>
<keyword evidence="3 16" id="KW-0813">Transport</keyword>
<evidence type="ECO:0000256" key="18">
    <source>
        <dbReference type="SAM" id="MobiDB-lite"/>
    </source>
</evidence>
<organism evidence="20 21">
    <name type="scientific">Parthenolecanium corni</name>
    <dbReference type="NCBI Taxonomy" id="536013"/>
    <lineage>
        <taxon>Eukaryota</taxon>
        <taxon>Metazoa</taxon>
        <taxon>Ecdysozoa</taxon>
        <taxon>Arthropoda</taxon>
        <taxon>Hexapoda</taxon>
        <taxon>Insecta</taxon>
        <taxon>Pterygota</taxon>
        <taxon>Neoptera</taxon>
        <taxon>Paraneoptera</taxon>
        <taxon>Hemiptera</taxon>
        <taxon>Sternorrhyncha</taxon>
        <taxon>Coccoidea</taxon>
        <taxon>Coccidae</taxon>
        <taxon>Parthenolecanium</taxon>
    </lineage>
</organism>
<evidence type="ECO:0000256" key="5">
    <source>
        <dbReference type="ARBA" id="ARBA00022673"/>
    </source>
</evidence>
<evidence type="ECO:0000256" key="14">
    <source>
        <dbReference type="ARBA" id="ARBA00023286"/>
    </source>
</evidence>
<dbReference type="InterPro" id="IPR000493">
    <property type="entry name" value="InsP3_rcpt"/>
</dbReference>
<evidence type="ECO:0000256" key="11">
    <source>
        <dbReference type="ARBA" id="ARBA00023065"/>
    </source>
</evidence>
<dbReference type="InterPro" id="IPR005821">
    <property type="entry name" value="Ion_trans_dom"/>
</dbReference>
<comment type="similarity">
    <text evidence="2 16">Belongs to the InsP3 receptor family.</text>
</comment>
<keyword evidence="11 16" id="KW-0406">Ion transport</keyword>
<feature type="transmembrane region" description="Helical" evidence="16">
    <location>
        <begin position="2338"/>
        <end position="2358"/>
    </location>
</feature>
<evidence type="ECO:0000259" key="19">
    <source>
        <dbReference type="PROSITE" id="PS50919"/>
    </source>
</evidence>
<evidence type="ECO:0000256" key="13">
    <source>
        <dbReference type="ARBA" id="ARBA00023170"/>
    </source>
</evidence>
<dbReference type="InterPro" id="IPR016093">
    <property type="entry name" value="MIR_motif"/>
</dbReference>
<dbReference type="SMART" id="SM00472">
    <property type="entry name" value="MIR"/>
    <property type="match status" value="4"/>
</dbReference>
<dbReference type="Proteomes" id="UP001367676">
    <property type="component" value="Unassembled WGS sequence"/>
</dbReference>
<dbReference type="Pfam" id="PF08454">
    <property type="entry name" value="RIH_assoc"/>
    <property type="match status" value="1"/>
</dbReference>
<evidence type="ECO:0000256" key="2">
    <source>
        <dbReference type="ARBA" id="ARBA00009453"/>
    </source>
</evidence>
<dbReference type="FunFam" id="2.80.10.50:FF:000002">
    <property type="entry name" value="Inositol 1,4,5-trisphosphate receptor type 2"/>
    <property type="match status" value="1"/>
</dbReference>
<evidence type="ECO:0000256" key="4">
    <source>
        <dbReference type="ARBA" id="ARBA00022568"/>
    </source>
</evidence>
<reference evidence="20 21" key="1">
    <citation type="submission" date="2024-03" db="EMBL/GenBank/DDBJ databases">
        <title>Adaptation during the transition from Ophiocordyceps entomopathogen to insect associate is accompanied by gene loss and intensified selection.</title>
        <authorList>
            <person name="Ward C.M."/>
            <person name="Onetto C.A."/>
            <person name="Borneman A.R."/>
        </authorList>
    </citation>
    <scope>NUCLEOTIDE SEQUENCE [LARGE SCALE GENOMIC DNA]</scope>
    <source>
        <strain evidence="20">AWRI1</strain>
        <tissue evidence="20">Single Adult Female</tissue>
    </source>
</reference>
<keyword evidence="8 16" id="KW-0256">Endoplasmic reticulum</keyword>
<keyword evidence="13 16" id="KW-0675">Receptor</keyword>
<dbReference type="PROSITE" id="PS50919">
    <property type="entry name" value="MIR"/>
    <property type="match status" value="2"/>
</dbReference>
<evidence type="ECO:0000256" key="10">
    <source>
        <dbReference type="ARBA" id="ARBA00022989"/>
    </source>
</evidence>
<dbReference type="Pfam" id="PF08709">
    <property type="entry name" value="Ins145_P3_rec"/>
    <property type="match status" value="1"/>
</dbReference>
<evidence type="ECO:0000256" key="12">
    <source>
        <dbReference type="ARBA" id="ARBA00023136"/>
    </source>
</evidence>
<feature type="domain" description="MIR" evidence="19">
    <location>
        <begin position="114"/>
        <end position="168"/>
    </location>
</feature>
<dbReference type="FunFam" id="1.25.10.30:FF:000001">
    <property type="entry name" value="Inositol 1,4,5-trisphosphate receptor, type 2"/>
    <property type="match status" value="1"/>
</dbReference>
<keyword evidence="4 16" id="KW-0109">Calcium transport</keyword>
<feature type="transmembrane region" description="Helical" evidence="16">
    <location>
        <begin position="2378"/>
        <end position="2403"/>
    </location>
</feature>
<feature type="transmembrane region" description="Helical" evidence="16">
    <location>
        <begin position="2552"/>
        <end position="2575"/>
    </location>
</feature>
<evidence type="ECO:0000256" key="16">
    <source>
        <dbReference type="RuleBase" id="RU368044"/>
    </source>
</evidence>
<dbReference type="Pfam" id="PF00520">
    <property type="entry name" value="Ion_trans"/>
    <property type="match status" value="1"/>
</dbReference>
<feature type="domain" description="MIR" evidence="19">
    <location>
        <begin position="236"/>
        <end position="292"/>
    </location>
</feature>
<evidence type="ECO:0000256" key="6">
    <source>
        <dbReference type="ARBA" id="ARBA00022692"/>
    </source>
</evidence>
<evidence type="ECO:0000256" key="9">
    <source>
        <dbReference type="ARBA" id="ARBA00022837"/>
    </source>
</evidence>
<dbReference type="Pfam" id="PF01365">
    <property type="entry name" value="RYDR_ITPR"/>
    <property type="match status" value="2"/>
</dbReference>
<evidence type="ECO:0000256" key="7">
    <source>
        <dbReference type="ARBA" id="ARBA00022737"/>
    </source>
</evidence>
<dbReference type="PRINTS" id="PR00779">
    <property type="entry name" value="INSP3RECEPTR"/>
</dbReference>
<evidence type="ECO:0000256" key="8">
    <source>
        <dbReference type="ARBA" id="ARBA00022824"/>
    </source>
</evidence>
<accession>A0AAN9Y385</accession>
<feature type="region of interest" description="Disordered" evidence="18">
    <location>
        <begin position="1134"/>
        <end position="1160"/>
    </location>
</feature>
<dbReference type="InterPro" id="IPR014821">
    <property type="entry name" value="Ins145_P3_rcpt"/>
</dbReference>
<name>A0AAN9Y385_9HEMI</name>
<dbReference type="SUPFAM" id="SSF82109">
    <property type="entry name" value="MIR domain"/>
    <property type="match status" value="2"/>
</dbReference>
<dbReference type="Gene3D" id="1.10.287.70">
    <property type="match status" value="1"/>
</dbReference>
<evidence type="ECO:0000313" key="20">
    <source>
        <dbReference type="EMBL" id="KAK7582773.1"/>
    </source>
</evidence>
<keyword evidence="17" id="KW-0175">Coiled coil</keyword>
<comment type="subcellular location">
    <subcellularLocation>
        <location evidence="1 16">Endoplasmic reticulum membrane</location>
        <topology evidence="1 16">Multi-pass membrane protein</topology>
    </subcellularLocation>
</comment>
<dbReference type="PANTHER" id="PTHR45816:SF4">
    <property type="entry name" value="RYR_IP3R HOMOLOGY ASSOCIATED DOMAIN-CONTAINING PROTEIN"/>
    <property type="match status" value="1"/>
</dbReference>
<dbReference type="GO" id="GO:0051209">
    <property type="term" value="P:release of sequestered calcium ion into cytosol"/>
    <property type="evidence" value="ECO:0007669"/>
    <property type="project" value="UniProtKB-UniRule"/>
</dbReference>
<keyword evidence="10 16" id="KW-1133">Transmembrane helix</keyword>
<feature type="coiled-coil region" evidence="17">
    <location>
        <begin position="2676"/>
        <end position="2710"/>
    </location>
</feature>
<keyword evidence="12 16" id="KW-0472">Membrane</keyword>